<dbReference type="InterPro" id="IPR044926">
    <property type="entry name" value="RGS_subdomain_2"/>
</dbReference>
<accession>A0A9P8A6G3</accession>
<protein>
    <recommendedName>
        <fullName evidence="1">RGS domain-containing protein</fullName>
    </recommendedName>
</protein>
<sequence length="222" mass="24946">MPCEPHTLSEFGEFLQSQFCSENLAFWLVAHEYKLCALALQRTIRESSPRFNLHQDSLEYMTIAQIRLFSDLQNDVLAILQAFKLVEGGDYHASVLQPSCESVFDLMRGSGYPLFLDSISTVVDAAGRSDYPSQPSSRVQTANRDLTYTHEFQRPTGTRSTTHGFEATAVLGPFLQEPETILNVKLTENGSLQEQETIKLAHVVFTAPYTHHIPIIKVLLIV</sequence>
<comment type="caution">
    <text evidence="2">The sequence shown here is derived from an EMBL/GenBank/DDBJ whole genome shotgun (WGS) entry which is preliminary data.</text>
</comment>
<feature type="domain" description="RGS" evidence="1">
    <location>
        <begin position="11"/>
        <end position="118"/>
    </location>
</feature>
<gene>
    <name evidence="2" type="ORF">KVV02_006614</name>
</gene>
<dbReference type="AlphaFoldDB" id="A0A9P8A6G3"/>
<name>A0A9P8A6G3_MORAP</name>
<dbReference type="Pfam" id="PF00615">
    <property type="entry name" value="RGS"/>
    <property type="match status" value="1"/>
</dbReference>
<dbReference type="Proteomes" id="UP000717515">
    <property type="component" value="Unassembled WGS sequence"/>
</dbReference>
<dbReference type="Gene3D" id="1.10.167.10">
    <property type="entry name" value="Regulator of G-protein Signalling 4, domain 2"/>
    <property type="match status" value="1"/>
</dbReference>
<dbReference type="InterPro" id="IPR016137">
    <property type="entry name" value="RGS"/>
</dbReference>
<evidence type="ECO:0000313" key="2">
    <source>
        <dbReference type="EMBL" id="KAG9324470.1"/>
    </source>
</evidence>
<dbReference type="SUPFAM" id="SSF48097">
    <property type="entry name" value="Regulator of G-protein signaling, RGS"/>
    <property type="match status" value="1"/>
</dbReference>
<dbReference type="EMBL" id="JAIFTL010000066">
    <property type="protein sequence ID" value="KAG9324470.1"/>
    <property type="molecule type" value="Genomic_DNA"/>
</dbReference>
<reference evidence="2" key="1">
    <citation type="submission" date="2021-07" db="EMBL/GenBank/DDBJ databases">
        <title>Draft genome of Mortierella alpina, strain LL118, isolated from an aspen leaf litter sample.</title>
        <authorList>
            <person name="Yang S."/>
            <person name="Vinatzer B.A."/>
        </authorList>
    </citation>
    <scope>NUCLEOTIDE SEQUENCE</scope>
    <source>
        <strain evidence="2">LL118</strain>
    </source>
</reference>
<dbReference type="InterPro" id="IPR036305">
    <property type="entry name" value="RGS_sf"/>
</dbReference>
<organism evidence="2 3">
    <name type="scientific">Mortierella alpina</name>
    <name type="common">Oleaginous fungus</name>
    <name type="synonym">Mortierella renispora</name>
    <dbReference type="NCBI Taxonomy" id="64518"/>
    <lineage>
        <taxon>Eukaryota</taxon>
        <taxon>Fungi</taxon>
        <taxon>Fungi incertae sedis</taxon>
        <taxon>Mucoromycota</taxon>
        <taxon>Mortierellomycotina</taxon>
        <taxon>Mortierellomycetes</taxon>
        <taxon>Mortierellales</taxon>
        <taxon>Mortierellaceae</taxon>
        <taxon>Mortierella</taxon>
    </lineage>
</organism>
<dbReference type="PROSITE" id="PS50132">
    <property type="entry name" value="RGS"/>
    <property type="match status" value="1"/>
</dbReference>
<evidence type="ECO:0000259" key="1">
    <source>
        <dbReference type="PROSITE" id="PS50132"/>
    </source>
</evidence>
<proteinExistence type="predicted"/>
<evidence type="ECO:0000313" key="3">
    <source>
        <dbReference type="Proteomes" id="UP000717515"/>
    </source>
</evidence>